<comment type="caution">
    <text evidence="1">The sequence shown here is derived from an EMBL/GenBank/DDBJ whole genome shotgun (WGS) entry which is preliminary data.</text>
</comment>
<evidence type="ECO:0000313" key="1">
    <source>
        <dbReference type="EMBL" id="GAH56419.1"/>
    </source>
</evidence>
<gene>
    <name evidence="1" type="ORF">S03H2_32503</name>
</gene>
<accession>X1HRG3</accession>
<organism evidence="1">
    <name type="scientific">marine sediment metagenome</name>
    <dbReference type="NCBI Taxonomy" id="412755"/>
    <lineage>
        <taxon>unclassified sequences</taxon>
        <taxon>metagenomes</taxon>
        <taxon>ecological metagenomes</taxon>
    </lineage>
</organism>
<name>X1HRG3_9ZZZZ</name>
<reference evidence="1" key="1">
    <citation type="journal article" date="2014" name="Front. Microbiol.">
        <title>High frequency of phylogenetically diverse reductive dehalogenase-homologous genes in deep subseafloor sedimentary metagenomes.</title>
        <authorList>
            <person name="Kawai M."/>
            <person name="Futagami T."/>
            <person name="Toyoda A."/>
            <person name="Takaki Y."/>
            <person name="Nishi S."/>
            <person name="Hori S."/>
            <person name="Arai W."/>
            <person name="Tsubouchi T."/>
            <person name="Morono Y."/>
            <person name="Uchiyama I."/>
            <person name="Ito T."/>
            <person name="Fujiyama A."/>
            <person name="Inagaki F."/>
            <person name="Takami H."/>
        </authorList>
    </citation>
    <scope>NUCLEOTIDE SEQUENCE</scope>
    <source>
        <strain evidence="1">Expedition CK06-06</strain>
    </source>
</reference>
<proteinExistence type="predicted"/>
<protein>
    <recommendedName>
        <fullName evidence="2">RiboL-PSP-HEPN domain-containing protein</fullName>
    </recommendedName>
</protein>
<dbReference type="EMBL" id="BARU01019751">
    <property type="protein sequence ID" value="GAH56419.1"/>
    <property type="molecule type" value="Genomic_DNA"/>
</dbReference>
<dbReference type="AlphaFoldDB" id="X1HRG3"/>
<sequence>MAKVVVSVPQMPKIYEEFHLNAAKSLIVATGRNTQYRTEKWRNIKTELLQVINKYGEENIFMSQGINMLISALENYLKGVFILIGENNARIELKIRNFINRKTRRDGRKDYGSMPVNDLINENRLLFNFQNLEYANKHYKRFLNISIEEVFKNEKRVKSFLHPDREKQLWIEKVGYFEYLRNKNEGIWGLRHKITHSCDVPEDAKAIFLMLYETLKYFSTSLIEKIYGVDFDKIKA</sequence>
<evidence type="ECO:0008006" key="2">
    <source>
        <dbReference type="Google" id="ProtNLM"/>
    </source>
</evidence>